<comment type="caution">
    <text evidence="1">The sequence shown here is derived from an EMBL/GenBank/DDBJ whole genome shotgun (WGS) entry which is preliminary data.</text>
</comment>
<accession>A0ABR2Q244</accession>
<evidence type="ECO:0000313" key="2">
    <source>
        <dbReference type="Proteomes" id="UP001396334"/>
    </source>
</evidence>
<evidence type="ECO:0000313" key="1">
    <source>
        <dbReference type="EMBL" id="KAK8994761.1"/>
    </source>
</evidence>
<sequence length="175" mass="19594">MDAYNCKRRGKIPAFGYWNCANELPITQYLESVGSVAVGKPKPYSLGDLNTVDLKAKHCRNHNHVPLRKVSRVREKRGGGPLVKEEETTAGVCDVTEPPRKHHVHVSNNIKNKQLGNGNHAVLPKSSPLTTPKLVDEDLYQIPPDILHSSNRVSSLYSLLSNIYRILLQLFLFCT</sequence>
<dbReference type="Proteomes" id="UP001396334">
    <property type="component" value="Unassembled WGS sequence"/>
</dbReference>
<dbReference type="PANTHER" id="PTHR33699:SF3">
    <property type="entry name" value="OS06G0347300 PROTEIN"/>
    <property type="match status" value="1"/>
</dbReference>
<organism evidence="1 2">
    <name type="scientific">Hibiscus sabdariffa</name>
    <name type="common">roselle</name>
    <dbReference type="NCBI Taxonomy" id="183260"/>
    <lineage>
        <taxon>Eukaryota</taxon>
        <taxon>Viridiplantae</taxon>
        <taxon>Streptophyta</taxon>
        <taxon>Embryophyta</taxon>
        <taxon>Tracheophyta</taxon>
        <taxon>Spermatophyta</taxon>
        <taxon>Magnoliopsida</taxon>
        <taxon>eudicotyledons</taxon>
        <taxon>Gunneridae</taxon>
        <taxon>Pentapetalae</taxon>
        <taxon>rosids</taxon>
        <taxon>malvids</taxon>
        <taxon>Malvales</taxon>
        <taxon>Malvaceae</taxon>
        <taxon>Malvoideae</taxon>
        <taxon>Hibiscus</taxon>
    </lineage>
</organism>
<name>A0ABR2Q244_9ROSI</name>
<dbReference type="EMBL" id="JBBPBN010000047">
    <property type="protein sequence ID" value="KAK8994761.1"/>
    <property type="molecule type" value="Genomic_DNA"/>
</dbReference>
<proteinExistence type="predicted"/>
<protein>
    <submittedName>
        <fullName evidence="1">Uncharacterized protein</fullName>
    </submittedName>
</protein>
<gene>
    <name evidence="1" type="ORF">V6N11_045833</name>
</gene>
<reference evidence="1 2" key="1">
    <citation type="journal article" date="2024" name="G3 (Bethesda)">
        <title>Genome assembly of Hibiscus sabdariffa L. provides insights into metabolisms of medicinal natural products.</title>
        <authorList>
            <person name="Kim T."/>
        </authorList>
    </citation>
    <scope>NUCLEOTIDE SEQUENCE [LARGE SCALE GENOMIC DNA]</scope>
    <source>
        <strain evidence="1">TK-2024</strain>
        <tissue evidence="1">Old leaves</tissue>
    </source>
</reference>
<keyword evidence="2" id="KW-1185">Reference proteome</keyword>
<dbReference type="PANTHER" id="PTHR33699">
    <property type="entry name" value="EXPRESSED PROTEIN"/>
    <property type="match status" value="1"/>
</dbReference>